<evidence type="ECO:0000256" key="4">
    <source>
        <dbReference type="ARBA" id="ARBA00022824"/>
    </source>
</evidence>
<organism evidence="10 11">
    <name type="scientific">Liquidambar formosana</name>
    <name type="common">Formosan gum</name>
    <dbReference type="NCBI Taxonomy" id="63359"/>
    <lineage>
        <taxon>Eukaryota</taxon>
        <taxon>Viridiplantae</taxon>
        <taxon>Streptophyta</taxon>
        <taxon>Embryophyta</taxon>
        <taxon>Tracheophyta</taxon>
        <taxon>Spermatophyta</taxon>
        <taxon>Magnoliopsida</taxon>
        <taxon>eudicotyledons</taxon>
        <taxon>Gunneridae</taxon>
        <taxon>Pentapetalae</taxon>
        <taxon>Saxifragales</taxon>
        <taxon>Altingiaceae</taxon>
        <taxon>Liquidambar</taxon>
    </lineage>
</organism>
<feature type="transmembrane region" description="Helical" evidence="8">
    <location>
        <begin position="6"/>
        <end position="27"/>
    </location>
</feature>
<dbReference type="SUPFAM" id="SSF48317">
    <property type="entry name" value="Acid phosphatase/Vanadium-dependent haloperoxidase"/>
    <property type="match status" value="1"/>
</dbReference>
<keyword evidence="2 8" id="KW-0812">Transmembrane</keyword>
<keyword evidence="6 8" id="KW-0472">Membrane</keyword>
<dbReference type="CDD" id="cd03388">
    <property type="entry name" value="PAP2_SPPase1"/>
    <property type="match status" value="1"/>
</dbReference>
<feature type="transmembrane region" description="Helical" evidence="8">
    <location>
        <begin position="174"/>
        <end position="194"/>
    </location>
</feature>
<reference evidence="10 11" key="1">
    <citation type="journal article" date="2024" name="Plant J.">
        <title>Genome sequences and population genomics reveal climatic adaptation and genomic divergence between two closely related sweetgum species.</title>
        <authorList>
            <person name="Xu W.Q."/>
            <person name="Ren C.Q."/>
            <person name="Zhang X.Y."/>
            <person name="Comes H.P."/>
            <person name="Liu X.H."/>
            <person name="Li Y.G."/>
            <person name="Kettle C.J."/>
            <person name="Jalonen R."/>
            <person name="Gaisberger H."/>
            <person name="Ma Y.Z."/>
            <person name="Qiu Y.X."/>
        </authorList>
    </citation>
    <scope>NUCLEOTIDE SEQUENCE [LARGE SCALE GENOMIC DNA]</scope>
    <source>
        <strain evidence="10">Hangzhou</strain>
    </source>
</reference>
<feature type="domain" description="Phosphatidic acid phosphatase type 2/haloperoxidase" evidence="9">
    <location>
        <begin position="93"/>
        <end position="217"/>
    </location>
</feature>
<evidence type="ECO:0000256" key="3">
    <source>
        <dbReference type="ARBA" id="ARBA00022801"/>
    </source>
</evidence>
<evidence type="ECO:0000256" key="7">
    <source>
        <dbReference type="ARBA" id="ARBA00038324"/>
    </source>
</evidence>
<dbReference type="Pfam" id="PF01569">
    <property type="entry name" value="PAP2"/>
    <property type="match status" value="1"/>
</dbReference>
<dbReference type="InterPro" id="IPR000326">
    <property type="entry name" value="PAP2/HPO"/>
</dbReference>
<dbReference type="InterPro" id="IPR036938">
    <property type="entry name" value="PAP2/HPO_sf"/>
</dbReference>
<keyword evidence="4" id="KW-0256">Endoplasmic reticulum</keyword>
<feature type="transmembrane region" description="Helical" evidence="8">
    <location>
        <begin position="200"/>
        <end position="219"/>
    </location>
</feature>
<evidence type="ECO:0000256" key="2">
    <source>
        <dbReference type="ARBA" id="ARBA00022692"/>
    </source>
</evidence>
<evidence type="ECO:0000256" key="1">
    <source>
        <dbReference type="ARBA" id="ARBA00004477"/>
    </source>
</evidence>
<comment type="subcellular location">
    <subcellularLocation>
        <location evidence="1">Endoplasmic reticulum membrane</location>
        <topology evidence="1">Multi-pass membrane protein</topology>
    </subcellularLocation>
</comment>
<dbReference type="Gene3D" id="1.20.144.10">
    <property type="entry name" value="Phosphatidic acid phosphatase type 2/haloperoxidase"/>
    <property type="match status" value="1"/>
</dbReference>
<dbReference type="PANTHER" id="PTHR14969">
    <property type="entry name" value="SPHINGOSINE-1-PHOSPHATE PHOSPHOHYDROLASE"/>
    <property type="match status" value="1"/>
</dbReference>
<evidence type="ECO:0000256" key="8">
    <source>
        <dbReference type="SAM" id="Phobius"/>
    </source>
</evidence>
<accession>A0AAP0N4S3</accession>
<dbReference type="AlphaFoldDB" id="A0AAP0N4S3"/>
<comment type="similarity">
    <text evidence="7">Belongs to the type 2 lipid phosphate phosphatase family.</text>
</comment>
<evidence type="ECO:0000256" key="5">
    <source>
        <dbReference type="ARBA" id="ARBA00022989"/>
    </source>
</evidence>
<comment type="caution">
    <text evidence="10">The sequence shown here is derived from an EMBL/GenBank/DDBJ whole genome shotgun (WGS) entry which is preliminary data.</text>
</comment>
<dbReference type="Proteomes" id="UP001415857">
    <property type="component" value="Unassembled WGS sequence"/>
</dbReference>
<dbReference type="PANTHER" id="PTHR14969:SF28">
    <property type="entry name" value="DIHYDROSPHINGOSINE 1-PHOSPHATE PHOSPHATASE LCB3-RELATED"/>
    <property type="match status" value="1"/>
</dbReference>
<sequence>MESIPMWQAVFVGGIVSWIVISSFFNVTQKLRSLVQPWVTHRVISGTPLILQIQNYQHGFLDALFSGLSCVVSVPFYTAFLPLLFWSGHGRLARQMTLLMAFCDYLGNCIKDLVSAPRPNSPPVRRVTATHDEKENALEYGLPSSHTLNTVCLSGYLLCYVLSYTQTKDTSMQLVGVAIVCLLVGLIGSGRIYLGMHSLVDIFGGLAIGLMILAFWLTVHEYVDNFIVSGQNVTSFWAILSFLLLFAYPTPELPTPSFEYHTAFSGVAFGIVTGVQQTYQQFHHEDVPRIFTSELTIPAFVGRMLVGIPTILIVKFCSKALAKWTLPVVSNTLGIPIRSTSYIPSLNGSVTGKKSDEIKQSGYLQKLFFFSHQDSFDVDTGIRFLQYAGLAWSVVDLVPSLFSHLSL</sequence>
<proteinExistence type="inferred from homology"/>
<feature type="transmembrane region" description="Helical" evidence="8">
    <location>
        <begin position="226"/>
        <end position="248"/>
    </location>
</feature>
<protein>
    <recommendedName>
        <fullName evidence="9">Phosphatidic acid phosphatase type 2/haloperoxidase domain-containing protein</fullName>
    </recommendedName>
</protein>
<name>A0AAP0N4S3_LIQFO</name>
<evidence type="ECO:0000313" key="11">
    <source>
        <dbReference type="Proteomes" id="UP001415857"/>
    </source>
</evidence>
<evidence type="ECO:0000259" key="9">
    <source>
        <dbReference type="SMART" id="SM00014"/>
    </source>
</evidence>
<keyword evidence="5 8" id="KW-1133">Transmembrane helix</keyword>
<feature type="transmembrane region" description="Helical" evidence="8">
    <location>
        <begin position="63"/>
        <end position="86"/>
    </location>
</feature>
<dbReference type="GO" id="GO:0005789">
    <property type="term" value="C:endoplasmic reticulum membrane"/>
    <property type="evidence" value="ECO:0007669"/>
    <property type="project" value="UniProtKB-SubCell"/>
</dbReference>
<dbReference type="EMBL" id="JBBPBK010000100">
    <property type="protein sequence ID" value="KAK9266583.1"/>
    <property type="molecule type" value="Genomic_DNA"/>
</dbReference>
<keyword evidence="11" id="KW-1185">Reference proteome</keyword>
<gene>
    <name evidence="10" type="ORF">L1049_021648</name>
</gene>
<evidence type="ECO:0000256" key="6">
    <source>
        <dbReference type="ARBA" id="ARBA00023136"/>
    </source>
</evidence>
<keyword evidence="3" id="KW-0378">Hydrolase</keyword>
<dbReference type="GO" id="GO:0042392">
    <property type="term" value="F:sphingosine-1-phosphate phosphatase activity"/>
    <property type="evidence" value="ECO:0007669"/>
    <property type="project" value="TreeGrafter"/>
</dbReference>
<dbReference type="SMART" id="SM00014">
    <property type="entry name" value="acidPPc"/>
    <property type="match status" value="1"/>
</dbReference>
<evidence type="ECO:0000313" key="10">
    <source>
        <dbReference type="EMBL" id="KAK9266583.1"/>
    </source>
</evidence>